<proteinExistence type="predicted"/>
<sequence length="57" mass="6594">MQGGKVSTVMGRRRHFSPMPASPLVLLYDLPPLTLRVCWTYVRLKLHWLCVLQTTLL</sequence>
<dbReference type="EMBL" id="GBRH01191372">
    <property type="protein sequence ID" value="JAE06524.1"/>
    <property type="molecule type" value="Transcribed_RNA"/>
</dbReference>
<dbReference type="AlphaFoldDB" id="A0A0A9F5N8"/>
<reference evidence="1" key="1">
    <citation type="submission" date="2014-09" db="EMBL/GenBank/DDBJ databases">
        <authorList>
            <person name="Magalhaes I.L.F."/>
            <person name="Oliveira U."/>
            <person name="Santos F.R."/>
            <person name="Vidigal T.H.D.A."/>
            <person name="Brescovit A.D."/>
            <person name="Santos A.J."/>
        </authorList>
    </citation>
    <scope>NUCLEOTIDE SEQUENCE</scope>
    <source>
        <tissue evidence="1">Shoot tissue taken approximately 20 cm above the soil surface</tissue>
    </source>
</reference>
<name>A0A0A9F5N8_ARUDO</name>
<evidence type="ECO:0000313" key="1">
    <source>
        <dbReference type="EMBL" id="JAE06524.1"/>
    </source>
</evidence>
<organism evidence="1">
    <name type="scientific">Arundo donax</name>
    <name type="common">Giant reed</name>
    <name type="synonym">Donax arundinaceus</name>
    <dbReference type="NCBI Taxonomy" id="35708"/>
    <lineage>
        <taxon>Eukaryota</taxon>
        <taxon>Viridiplantae</taxon>
        <taxon>Streptophyta</taxon>
        <taxon>Embryophyta</taxon>
        <taxon>Tracheophyta</taxon>
        <taxon>Spermatophyta</taxon>
        <taxon>Magnoliopsida</taxon>
        <taxon>Liliopsida</taxon>
        <taxon>Poales</taxon>
        <taxon>Poaceae</taxon>
        <taxon>PACMAD clade</taxon>
        <taxon>Arundinoideae</taxon>
        <taxon>Arundineae</taxon>
        <taxon>Arundo</taxon>
    </lineage>
</organism>
<accession>A0A0A9F5N8</accession>
<reference evidence="1" key="2">
    <citation type="journal article" date="2015" name="Data Brief">
        <title>Shoot transcriptome of the giant reed, Arundo donax.</title>
        <authorList>
            <person name="Barrero R.A."/>
            <person name="Guerrero F.D."/>
            <person name="Moolhuijzen P."/>
            <person name="Goolsby J.A."/>
            <person name="Tidwell J."/>
            <person name="Bellgard S.E."/>
            <person name="Bellgard M.I."/>
        </authorList>
    </citation>
    <scope>NUCLEOTIDE SEQUENCE</scope>
    <source>
        <tissue evidence="1">Shoot tissue taken approximately 20 cm above the soil surface</tissue>
    </source>
</reference>
<protein>
    <submittedName>
        <fullName evidence="1">Uncharacterized protein</fullName>
    </submittedName>
</protein>